<dbReference type="PROSITE" id="PS50835">
    <property type="entry name" value="IG_LIKE"/>
    <property type="match status" value="1"/>
</dbReference>
<evidence type="ECO:0000313" key="4">
    <source>
        <dbReference type="Ensembl" id="ENSENLP00000013206.1"/>
    </source>
</evidence>
<dbReference type="InterPro" id="IPR007110">
    <property type="entry name" value="Ig-like_dom"/>
</dbReference>
<dbReference type="AlphaFoldDB" id="A0A665U1J2"/>
<sequence>MFSFRLLFGLLGSLGCCRFSAAAASLSPGLEIRTESGTGRALQCTAKHKEGVQYSSVRWYKVLEPPSSRLSGLITRDLPDGVTRWYLNVTQDVKLLSDFHSLFLPNVACSDAGVYMCHLAAPVGEQNRDGTVLLTVTDCPTEKELSDIWLLCVTSGVLMFALLIFFMSYCSLKNVLKGKHKAPTKEVLNAPLGKMDLMMINTLGPKPSTKKHIWV</sequence>
<dbReference type="InterPro" id="IPR013783">
    <property type="entry name" value="Ig-like_fold"/>
</dbReference>
<feature type="chain" id="PRO_5025579647" evidence="2">
    <location>
        <begin position="23"/>
        <end position="215"/>
    </location>
</feature>
<feature type="transmembrane region" description="Helical" evidence="1">
    <location>
        <begin position="148"/>
        <end position="172"/>
    </location>
</feature>
<name>A0A665U1J2_ECHNA</name>
<evidence type="ECO:0000259" key="3">
    <source>
        <dbReference type="PROSITE" id="PS50835"/>
    </source>
</evidence>
<protein>
    <submittedName>
        <fullName evidence="4">CD83 antigen-like</fullName>
    </submittedName>
</protein>
<reference evidence="4" key="3">
    <citation type="submission" date="2025-09" db="UniProtKB">
        <authorList>
            <consortium name="Ensembl"/>
        </authorList>
    </citation>
    <scope>IDENTIFICATION</scope>
</reference>
<dbReference type="InParanoid" id="A0A665U1J2"/>
<dbReference type="RefSeq" id="XP_029361100.1">
    <property type="nucleotide sequence ID" value="XM_029505240.1"/>
</dbReference>
<keyword evidence="2" id="KW-0732">Signal</keyword>
<dbReference type="Gene3D" id="2.60.40.10">
    <property type="entry name" value="Immunoglobulins"/>
    <property type="match status" value="1"/>
</dbReference>
<dbReference type="PANTHER" id="PTHR15193">
    <property type="entry name" value="CD83 ANTIGEN"/>
    <property type="match status" value="1"/>
</dbReference>
<dbReference type="OMA" id="GTTRWYK"/>
<keyword evidence="1" id="KW-1133">Transmembrane helix</keyword>
<evidence type="ECO:0000313" key="5">
    <source>
        <dbReference type="Proteomes" id="UP000472264"/>
    </source>
</evidence>
<keyword evidence="1" id="KW-0472">Membrane</keyword>
<feature type="signal peptide" evidence="2">
    <location>
        <begin position="1"/>
        <end position="22"/>
    </location>
</feature>
<reference evidence="4" key="1">
    <citation type="submission" date="2021-04" db="EMBL/GenBank/DDBJ databases">
        <authorList>
            <consortium name="Wellcome Sanger Institute Data Sharing"/>
        </authorList>
    </citation>
    <scope>NUCLEOTIDE SEQUENCE [LARGE SCALE GENOMIC DNA]</scope>
</reference>
<feature type="domain" description="Ig-like" evidence="3">
    <location>
        <begin position="28"/>
        <end position="135"/>
    </location>
</feature>
<dbReference type="PANTHER" id="PTHR15193:SF1">
    <property type="entry name" value="CD83 ANTIGEN"/>
    <property type="match status" value="1"/>
</dbReference>
<dbReference type="GeneID" id="115045507"/>
<dbReference type="PROSITE" id="PS51257">
    <property type="entry name" value="PROKAR_LIPOPROTEIN"/>
    <property type="match status" value="1"/>
</dbReference>
<reference evidence="4" key="2">
    <citation type="submission" date="2025-08" db="UniProtKB">
        <authorList>
            <consortium name="Ensembl"/>
        </authorList>
    </citation>
    <scope>IDENTIFICATION</scope>
</reference>
<keyword evidence="1" id="KW-0812">Transmembrane</keyword>
<dbReference type="SUPFAM" id="SSF48726">
    <property type="entry name" value="Immunoglobulin"/>
    <property type="match status" value="1"/>
</dbReference>
<keyword evidence="5" id="KW-1185">Reference proteome</keyword>
<evidence type="ECO:0000256" key="2">
    <source>
        <dbReference type="SAM" id="SignalP"/>
    </source>
</evidence>
<dbReference type="OrthoDB" id="9422899at2759"/>
<dbReference type="Proteomes" id="UP000472264">
    <property type="component" value="Chromosome 6"/>
</dbReference>
<proteinExistence type="predicted"/>
<gene>
    <name evidence="4" type="primary">LOC115045507</name>
</gene>
<dbReference type="InterPro" id="IPR036179">
    <property type="entry name" value="Ig-like_dom_sf"/>
</dbReference>
<dbReference type="Ensembl" id="ENSENLT00000013744.1">
    <property type="protein sequence ID" value="ENSENLP00000013206.1"/>
    <property type="gene ID" value="ENSENLG00000006222.1"/>
</dbReference>
<organism evidence="4 5">
    <name type="scientific">Echeneis naucrates</name>
    <name type="common">Live sharksucker</name>
    <dbReference type="NCBI Taxonomy" id="173247"/>
    <lineage>
        <taxon>Eukaryota</taxon>
        <taxon>Metazoa</taxon>
        <taxon>Chordata</taxon>
        <taxon>Craniata</taxon>
        <taxon>Vertebrata</taxon>
        <taxon>Euteleostomi</taxon>
        <taxon>Actinopterygii</taxon>
        <taxon>Neopterygii</taxon>
        <taxon>Teleostei</taxon>
        <taxon>Neoteleostei</taxon>
        <taxon>Acanthomorphata</taxon>
        <taxon>Carangaria</taxon>
        <taxon>Carangiformes</taxon>
        <taxon>Echeneidae</taxon>
        <taxon>Echeneis</taxon>
    </lineage>
</organism>
<accession>A0A665U1J2</accession>
<evidence type="ECO:0000256" key="1">
    <source>
        <dbReference type="SAM" id="Phobius"/>
    </source>
</evidence>